<evidence type="ECO:0000313" key="2">
    <source>
        <dbReference type="Proteomes" id="UP000002630"/>
    </source>
</evidence>
<dbReference type="EMBL" id="FN649749">
    <property type="protein sequence ID" value="CBN78591.1"/>
    <property type="molecule type" value="Genomic_DNA"/>
</dbReference>
<keyword evidence="2" id="KW-1185">Reference proteome</keyword>
<dbReference type="EMBL" id="FN647950">
    <property type="protein sequence ID" value="CBN78591.1"/>
    <property type="molecule type" value="Genomic_DNA"/>
</dbReference>
<reference evidence="1 2" key="1">
    <citation type="journal article" date="2010" name="Nature">
        <title>The Ectocarpus genome and the independent evolution of multicellularity in brown algae.</title>
        <authorList>
            <person name="Cock J.M."/>
            <person name="Sterck L."/>
            <person name="Rouze P."/>
            <person name="Scornet D."/>
            <person name="Allen A.E."/>
            <person name="Amoutzias G."/>
            <person name="Anthouard V."/>
            <person name="Artiguenave F."/>
            <person name="Aury J.M."/>
            <person name="Badger J.H."/>
            <person name="Beszteri B."/>
            <person name="Billiau K."/>
            <person name="Bonnet E."/>
            <person name="Bothwell J.H."/>
            <person name="Bowler C."/>
            <person name="Boyen C."/>
            <person name="Brownlee C."/>
            <person name="Carrano C.J."/>
            <person name="Charrier B."/>
            <person name="Cho G.Y."/>
            <person name="Coelho S.M."/>
            <person name="Collen J."/>
            <person name="Corre E."/>
            <person name="Da Silva C."/>
            <person name="Delage L."/>
            <person name="Delaroque N."/>
            <person name="Dittami S.M."/>
            <person name="Doulbeau S."/>
            <person name="Elias M."/>
            <person name="Farnham G."/>
            <person name="Gachon C.M."/>
            <person name="Gschloessl B."/>
            <person name="Heesch S."/>
            <person name="Jabbari K."/>
            <person name="Jubin C."/>
            <person name="Kawai H."/>
            <person name="Kimura K."/>
            <person name="Kloareg B."/>
            <person name="Kupper F.C."/>
            <person name="Lang D."/>
            <person name="Le Bail A."/>
            <person name="Leblanc C."/>
            <person name="Lerouge P."/>
            <person name="Lohr M."/>
            <person name="Lopez P.J."/>
            <person name="Martens C."/>
            <person name="Maumus F."/>
            <person name="Michel G."/>
            <person name="Miranda-Saavedra D."/>
            <person name="Morales J."/>
            <person name="Moreau H."/>
            <person name="Motomura T."/>
            <person name="Nagasato C."/>
            <person name="Napoli C.A."/>
            <person name="Nelson D.R."/>
            <person name="Nyvall-Collen P."/>
            <person name="Peters A.F."/>
            <person name="Pommier C."/>
            <person name="Potin P."/>
            <person name="Poulain J."/>
            <person name="Quesneville H."/>
            <person name="Read B."/>
            <person name="Rensing S.A."/>
            <person name="Ritter A."/>
            <person name="Rousvoal S."/>
            <person name="Samanta M."/>
            <person name="Samson G."/>
            <person name="Schroeder D.C."/>
            <person name="Segurens B."/>
            <person name="Strittmatter M."/>
            <person name="Tonon T."/>
            <person name="Tregear J.W."/>
            <person name="Valentin K."/>
            <person name="von Dassow P."/>
            <person name="Yamagishi T."/>
            <person name="Van de Peer Y."/>
            <person name="Wincker P."/>
        </authorList>
    </citation>
    <scope>NUCLEOTIDE SEQUENCE [LARGE SCALE GENOMIC DNA]</scope>
    <source>
        <strain evidence="2">Ec32 / CCAP1310/4</strain>
    </source>
</reference>
<accession>D8LEM8</accession>
<organism evidence="1 2">
    <name type="scientific">Ectocarpus siliculosus</name>
    <name type="common">Brown alga</name>
    <name type="synonym">Conferva siliculosa</name>
    <dbReference type="NCBI Taxonomy" id="2880"/>
    <lineage>
        <taxon>Eukaryota</taxon>
        <taxon>Sar</taxon>
        <taxon>Stramenopiles</taxon>
        <taxon>Ochrophyta</taxon>
        <taxon>PX clade</taxon>
        <taxon>Phaeophyceae</taxon>
        <taxon>Ectocarpales</taxon>
        <taxon>Ectocarpaceae</taxon>
        <taxon>Ectocarpus</taxon>
    </lineage>
</organism>
<protein>
    <submittedName>
        <fullName evidence="1">Uncharacterized protein</fullName>
    </submittedName>
</protein>
<proteinExistence type="predicted"/>
<dbReference type="InParanoid" id="D8LEM8"/>
<sequence>MTHHLPSRDSPCTLSCGSKGLGCGEPSVHCARQAISPLSSGCWKCTQFFALSDA</sequence>
<evidence type="ECO:0000313" key="1">
    <source>
        <dbReference type="EMBL" id="CBN78591.1"/>
    </source>
</evidence>
<dbReference type="Proteomes" id="UP000002630">
    <property type="component" value="Linkage Group LG24"/>
</dbReference>
<name>D8LEM8_ECTSI</name>
<dbReference type="AlphaFoldDB" id="D8LEM8"/>
<gene>
    <name evidence="1" type="ORF">Esi_0132_0066</name>
</gene>